<evidence type="ECO:0000256" key="7">
    <source>
        <dbReference type="HAMAP-Rule" id="MF_00208"/>
    </source>
</evidence>
<dbReference type="Gene3D" id="3.40.1390.10">
    <property type="entry name" value="MurE/MurF, N-terminal domain"/>
    <property type="match status" value="1"/>
</dbReference>
<dbReference type="SUPFAM" id="SSF53623">
    <property type="entry name" value="MurD-like peptide ligases, catalytic domain"/>
    <property type="match status" value="1"/>
</dbReference>
<keyword evidence="14" id="KW-1185">Reference proteome</keyword>
<dbReference type="Gene3D" id="3.40.1190.10">
    <property type="entry name" value="Mur-like, catalytic domain"/>
    <property type="match status" value="1"/>
</dbReference>
<keyword evidence="7" id="KW-0460">Magnesium</keyword>
<dbReference type="InterPro" id="IPR036565">
    <property type="entry name" value="Mur-like_cat_sf"/>
</dbReference>
<feature type="binding site" evidence="7">
    <location>
        <position position="489"/>
    </location>
    <ligand>
        <name>meso-2,6-diaminopimelate</name>
        <dbReference type="ChEBI" id="CHEBI:57791"/>
    </ligand>
</feature>
<feature type="modified residue" description="N6-carboxylysine" evidence="7">
    <location>
        <position position="248"/>
    </location>
</feature>
<dbReference type="InterPro" id="IPR004101">
    <property type="entry name" value="Mur_ligase_C"/>
</dbReference>
<evidence type="ECO:0000256" key="4">
    <source>
        <dbReference type="ARBA" id="ARBA00022984"/>
    </source>
</evidence>
<feature type="binding site" evidence="7">
    <location>
        <begin position="434"/>
        <end position="437"/>
    </location>
    <ligand>
        <name>meso-2,6-diaminopimelate</name>
        <dbReference type="ChEBI" id="CHEBI:57791"/>
    </ligand>
</feature>
<evidence type="ECO:0000256" key="6">
    <source>
        <dbReference type="ARBA" id="ARBA00023316"/>
    </source>
</evidence>
<dbReference type="HAMAP" id="MF_00208">
    <property type="entry name" value="MurE"/>
    <property type="match status" value="1"/>
</dbReference>
<comment type="similarity">
    <text evidence="1 7">Belongs to the MurCDEF family. MurE subfamily.</text>
</comment>
<reference evidence="14" key="1">
    <citation type="journal article" date="2019" name="Int. J. Syst. Evol. Microbiol.">
        <title>The Global Catalogue of Microorganisms (GCM) 10K type strain sequencing project: providing services to taxonomists for standard genome sequencing and annotation.</title>
        <authorList>
            <consortium name="The Broad Institute Genomics Platform"/>
            <consortium name="The Broad Institute Genome Sequencing Center for Infectious Disease"/>
            <person name="Wu L."/>
            <person name="Ma J."/>
        </authorList>
    </citation>
    <scope>NUCLEOTIDE SEQUENCE [LARGE SCALE GENOMIC DNA]</scope>
    <source>
        <strain evidence="14">JCM 17986</strain>
    </source>
</reference>
<feature type="binding site" evidence="7">
    <location>
        <position position="208"/>
    </location>
    <ligand>
        <name>UDP-N-acetyl-alpha-D-muramoyl-L-alanyl-D-glutamate</name>
        <dbReference type="ChEBI" id="CHEBI:83900"/>
    </ligand>
</feature>
<keyword evidence="2 7" id="KW-0132">Cell division</keyword>
<dbReference type="EC" id="6.3.2.13" evidence="7"/>
<proteinExistence type="inferred from homology"/>
<name>A0ABP9GZ76_9ACTN</name>
<keyword evidence="7 13" id="KW-0436">Ligase</keyword>
<comment type="caution">
    <text evidence="7">Lacks conserved residue(s) required for the propagation of feature annotation.</text>
</comment>
<evidence type="ECO:0000256" key="1">
    <source>
        <dbReference type="ARBA" id="ARBA00005898"/>
    </source>
</evidence>
<keyword evidence="7" id="KW-0547">Nucleotide-binding</keyword>
<keyword evidence="3 7" id="KW-0133">Cell shape</keyword>
<dbReference type="InterPro" id="IPR036615">
    <property type="entry name" value="Mur_ligase_C_dom_sf"/>
</dbReference>
<dbReference type="PANTHER" id="PTHR23135:SF4">
    <property type="entry name" value="UDP-N-ACETYLMURAMOYL-L-ALANYL-D-GLUTAMATE--2,6-DIAMINOPIMELATE LIGASE MURE HOMOLOG, CHLOROPLASTIC"/>
    <property type="match status" value="1"/>
</dbReference>
<feature type="domain" description="Mur ligase central" evidence="12">
    <location>
        <begin position="137"/>
        <end position="338"/>
    </location>
</feature>
<comment type="catalytic activity">
    <reaction evidence="7">
        <text>UDP-N-acetyl-alpha-D-muramoyl-L-alanyl-D-glutamate + meso-2,6-diaminopimelate + ATP = UDP-N-acetyl-alpha-D-muramoyl-L-alanyl-gamma-D-glutamyl-meso-2,6-diaminopimelate + ADP + phosphate + H(+)</text>
        <dbReference type="Rhea" id="RHEA:23676"/>
        <dbReference type="ChEBI" id="CHEBI:15378"/>
        <dbReference type="ChEBI" id="CHEBI:30616"/>
        <dbReference type="ChEBI" id="CHEBI:43474"/>
        <dbReference type="ChEBI" id="CHEBI:57791"/>
        <dbReference type="ChEBI" id="CHEBI:83900"/>
        <dbReference type="ChEBI" id="CHEBI:83905"/>
        <dbReference type="ChEBI" id="CHEBI:456216"/>
        <dbReference type="EC" id="6.3.2.13"/>
    </reaction>
</comment>
<dbReference type="RefSeq" id="WP_425584861.1">
    <property type="nucleotide sequence ID" value="NZ_BAABHS010000004.1"/>
</dbReference>
<dbReference type="NCBIfam" id="NF001124">
    <property type="entry name" value="PRK00139.1-2"/>
    <property type="match status" value="1"/>
</dbReference>
<feature type="binding site" evidence="7">
    <location>
        <begin position="181"/>
        <end position="182"/>
    </location>
    <ligand>
        <name>UDP-N-acetyl-alpha-D-muramoyl-L-alanyl-D-glutamate</name>
        <dbReference type="ChEBI" id="CHEBI:83900"/>
    </ligand>
</feature>
<organism evidence="13 14">
    <name type="scientific">Yinghuangia aomiensis</name>
    <dbReference type="NCBI Taxonomy" id="676205"/>
    <lineage>
        <taxon>Bacteria</taxon>
        <taxon>Bacillati</taxon>
        <taxon>Actinomycetota</taxon>
        <taxon>Actinomycetes</taxon>
        <taxon>Kitasatosporales</taxon>
        <taxon>Streptomycetaceae</taxon>
        <taxon>Yinghuangia</taxon>
    </lineage>
</organism>
<dbReference type="EMBL" id="BAABHS010000004">
    <property type="protein sequence ID" value="GAA4954388.1"/>
    <property type="molecule type" value="Genomic_DNA"/>
</dbReference>
<feature type="short sequence motif" description="Meso-diaminopimelate recognition motif" evidence="7">
    <location>
        <begin position="434"/>
        <end position="437"/>
    </location>
</feature>
<keyword evidence="5 7" id="KW-0131">Cell cycle</keyword>
<comment type="function">
    <text evidence="7">Catalyzes the addition of meso-diaminopimelic acid to the nucleotide precursor UDP-N-acetylmuramoyl-L-alanyl-D-glutamate (UMAG) in the biosynthesis of bacterial cell-wall peptidoglycan.</text>
</comment>
<dbReference type="NCBIfam" id="NF001126">
    <property type="entry name" value="PRK00139.1-4"/>
    <property type="match status" value="1"/>
</dbReference>
<feature type="binding site" evidence="7">
    <location>
        <position position="493"/>
    </location>
    <ligand>
        <name>meso-2,6-diaminopimelate</name>
        <dbReference type="ChEBI" id="CHEBI:57791"/>
    </ligand>
</feature>
<evidence type="ECO:0000256" key="9">
    <source>
        <dbReference type="SAM" id="MobiDB-lite"/>
    </source>
</evidence>
<feature type="domain" description="Mur ligase C-terminal" evidence="11">
    <location>
        <begin position="361"/>
        <end position="491"/>
    </location>
</feature>
<evidence type="ECO:0000256" key="3">
    <source>
        <dbReference type="ARBA" id="ARBA00022960"/>
    </source>
</evidence>
<keyword evidence="4 7" id="KW-0573">Peptidoglycan synthesis</keyword>
<dbReference type="PANTHER" id="PTHR23135">
    <property type="entry name" value="MUR LIGASE FAMILY MEMBER"/>
    <property type="match status" value="1"/>
</dbReference>
<dbReference type="SUPFAM" id="SSF53244">
    <property type="entry name" value="MurD-like peptide ligases, peptide-binding domain"/>
    <property type="match status" value="1"/>
</dbReference>
<comment type="subcellular location">
    <subcellularLocation>
        <location evidence="7 8">Cytoplasm</location>
    </subcellularLocation>
</comment>
<feature type="binding site" evidence="7">
    <location>
        <position position="410"/>
    </location>
    <ligand>
        <name>meso-2,6-diaminopimelate</name>
        <dbReference type="ChEBI" id="CHEBI:57791"/>
    </ligand>
</feature>
<keyword evidence="7" id="KW-0963">Cytoplasm</keyword>
<dbReference type="Pfam" id="PF01225">
    <property type="entry name" value="Mur_ligase"/>
    <property type="match status" value="1"/>
</dbReference>
<protein>
    <recommendedName>
        <fullName evidence="7">UDP-N-acetylmuramoyl-L-alanyl-D-glutamate--2,6-diaminopimelate ligase</fullName>
        <ecNumber evidence="7">6.3.2.13</ecNumber>
    </recommendedName>
    <alternativeName>
        <fullName evidence="7">Meso-A2pm-adding enzyme</fullName>
    </alternativeName>
    <alternativeName>
        <fullName evidence="7">Meso-diaminopimelate-adding enzyme</fullName>
    </alternativeName>
    <alternativeName>
        <fullName evidence="7">UDP-MurNAc-L-Ala-D-Glu:meso-diaminopimelate ligase</fullName>
    </alternativeName>
    <alternativeName>
        <fullName evidence="7">UDP-MurNAc-tripeptide synthetase</fullName>
    </alternativeName>
    <alternativeName>
        <fullName evidence="7">UDP-N-acetylmuramyl-tripeptide synthetase</fullName>
    </alternativeName>
</protein>
<evidence type="ECO:0000259" key="12">
    <source>
        <dbReference type="Pfam" id="PF08245"/>
    </source>
</evidence>
<dbReference type="Pfam" id="PF08245">
    <property type="entry name" value="Mur_ligase_M"/>
    <property type="match status" value="1"/>
</dbReference>
<dbReference type="Pfam" id="PF02875">
    <property type="entry name" value="Mur_ligase_C"/>
    <property type="match status" value="1"/>
</dbReference>
<dbReference type="InterPro" id="IPR035911">
    <property type="entry name" value="MurE/MurF_N"/>
</dbReference>
<dbReference type="Gene3D" id="3.90.190.20">
    <property type="entry name" value="Mur ligase, C-terminal domain"/>
    <property type="match status" value="1"/>
</dbReference>
<feature type="domain" description="Mur ligase N-terminal catalytic" evidence="10">
    <location>
        <begin position="50"/>
        <end position="122"/>
    </location>
</feature>
<feature type="binding site" evidence="7">
    <location>
        <begin position="139"/>
        <end position="145"/>
    </location>
    <ligand>
        <name>ATP</name>
        <dbReference type="ChEBI" id="CHEBI:30616"/>
    </ligand>
</feature>
<evidence type="ECO:0000313" key="13">
    <source>
        <dbReference type="EMBL" id="GAA4954388.1"/>
    </source>
</evidence>
<comment type="pathway">
    <text evidence="7 8">Cell wall biogenesis; peptidoglycan biosynthesis.</text>
</comment>
<keyword evidence="6 7" id="KW-0961">Cell wall biogenesis/degradation</keyword>
<evidence type="ECO:0000259" key="11">
    <source>
        <dbReference type="Pfam" id="PF02875"/>
    </source>
</evidence>
<evidence type="ECO:0000256" key="2">
    <source>
        <dbReference type="ARBA" id="ARBA00022618"/>
    </source>
</evidence>
<comment type="caution">
    <text evidence="13">The sequence shown here is derived from an EMBL/GenBank/DDBJ whole genome shotgun (WGS) entry which is preliminary data.</text>
</comment>
<evidence type="ECO:0000256" key="8">
    <source>
        <dbReference type="RuleBase" id="RU004135"/>
    </source>
</evidence>
<evidence type="ECO:0000256" key="5">
    <source>
        <dbReference type="ARBA" id="ARBA00023306"/>
    </source>
</evidence>
<feature type="binding site" evidence="7">
    <location>
        <position position="216"/>
    </location>
    <ligand>
        <name>UDP-N-acetyl-alpha-D-muramoyl-L-alanyl-D-glutamate</name>
        <dbReference type="ChEBI" id="CHEBI:83900"/>
    </ligand>
</feature>
<feature type="region of interest" description="Disordered" evidence="9">
    <location>
        <begin position="518"/>
        <end position="537"/>
    </location>
</feature>
<comment type="cofactor">
    <cofactor evidence="7">
        <name>Mg(2+)</name>
        <dbReference type="ChEBI" id="CHEBI:18420"/>
    </cofactor>
</comment>
<dbReference type="NCBIfam" id="TIGR01085">
    <property type="entry name" value="murE"/>
    <property type="match status" value="1"/>
</dbReference>
<accession>A0ABP9GZ76</accession>
<evidence type="ECO:0000313" key="14">
    <source>
        <dbReference type="Proteomes" id="UP001500466"/>
    </source>
</evidence>
<dbReference type="GO" id="GO:0016874">
    <property type="term" value="F:ligase activity"/>
    <property type="evidence" value="ECO:0007669"/>
    <property type="project" value="UniProtKB-KW"/>
</dbReference>
<dbReference type="InterPro" id="IPR013221">
    <property type="entry name" value="Mur_ligase_cen"/>
</dbReference>
<evidence type="ECO:0000259" key="10">
    <source>
        <dbReference type="Pfam" id="PF01225"/>
    </source>
</evidence>
<feature type="compositionally biased region" description="Gly residues" evidence="9">
    <location>
        <begin position="527"/>
        <end position="537"/>
    </location>
</feature>
<comment type="PTM">
    <text evidence="7">Carboxylation is probably crucial for Mg(2+) binding and, consequently, for the gamma-phosphate positioning of ATP.</text>
</comment>
<dbReference type="InterPro" id="IPR000713">
    <property type="entry name" value="Mur_ligase_N"/>
</dbReference>
<dbReference type="SUPFAM" id="SSF63418">
    <property type="entry name" value="MurE/MurF N-terminal domain"/>
    <property type="match status" value="1"/>
</dbReference>
<feature type="region of interest" description="Disordered" evidence="9">
    <location>
        <begin position="550"/>
        <end position="570"/>
    </location>
</feature>
<dbReference type="Proteomes" id="UP001500466">
    <property type="component" value="Unassembled WGS sequence"/>
</dbReference>
<feature type="binding site" evidence="7">
    <location>
        <position position="56"/>
    </location>
    <ligand>
        <name>UDP-N-acetyl-alpha-D-muramoyl-L-alanyl-D-glutamate</name>
        <dbReference type="ChEBI" id="CHEBI:83900"/>
    </ligand>
</feature>
<gene>
    <name evidence="7" type="primary">murE</name>
    <name evidence="13" type="ORF">GCM10023205_15080</name>
</gene>
<keyword evidence="7" id="KW-0067">ATP-binding</keyword>
<sequence length="570" mass="58412">MAEKAGSLTAVSEPLPRRPRLVAPRPLTGLHALLGLPAEPAAAAPDGVLTGVTHDSRAVRPGDLYAALPGARAHGADFAAQAAERGAAAVLTDPDGAERVRATGLPVLVVPDPRGRLGEVAAWVYGHPADKLLLFGVTGTNGKTTTAYLLDGGLRSAGHTTGLVGTVETRIGDLVETSAMTTPEATDLQALFAAMAEHGVTAASMEVSSHALALGRVDGTVFDIALFTNLSQDHLDFHGSMEEYFRAKADLFTPARARTGVVDVDDAYGRRLAAEAGIPVATVSPTGAPDADWRVEDAELGPDGSRFRLVGPDGQHTKAAVRLPGPYNVANAALAVVALTMAGVPLDAAAAGVAAVPGVPGRMERVDEGQQFAAIVDFAHTPDAVETALRALREVTDNRLFVVLGCGGDRDRTKRPLMGAAAVRLADVAVLTSDNPRSEDPNAILDAMVEGAEAVPEPHGELVVEPDRAVAIAWAIHQARPGDVVVVAGKGHEQGQKIGAEVRPFDDRVEVRRALRDRFGSATTGGSAPGAGGAAAGAGGRIVVAAPTTDPAANAGAADRAGSPAEETQQ</sequence>
<dbReference type="InterPro" id="IPR005761">
    <property type="entry name" value="UDP-N-AcMur-Glu-dNH2Pim_ligase"/>
</dbReference>